<reference evidence="1" key="2">
    <citation type="submission" date="2020-09" db="EMBL/GenBank/DDBJ databases">
        <authorList>
            <person name="Sun Q."/>
            <person name="Zhou Y."/>
        </authorList>
    </citation>
    <scope>NUCLEOTIDE SEQUENCE</scope>
    <source>
        <strain evidence="1">CGMCC 1.12987</strain>
    </source>
</reference>
<dbReference type="AlphaFoldDB" id="A0A917FXJ2"/>
<comment type="caution">
    <text evidence="1">The sequence shown here is derived from an EMBL/GenBank/DDBJ whole genome shotgun (WGS) entry which is preliminary data.</text>
</comment>
<reference evidence="1" key="1">
    <citation type="journal article" date="2014" name="Int. J. Syst. Evol. Microbiol.">
        <title>Complete genome sequence of Corynebacterium casei LMG S-19264T (=DSM 44701T), isolated from a smear-ripened cheese.</title>
        <authorList>
            <consortium name="US DOE Joint Genome Institute (JGI-PGF)"/>
            <person name="Walter F."/>
            <person name="Albersmeier A."/>
            <person name="Kalinowski J."/>
            <person name="Ruckert C."/>
        </authorList>
    </citation>
    <scope>NUCLEOTIDE SEQUENCE</scope>
    <source>
        <strain evidence="1">CGMCC 1.12987</strain>
    </source>
</reference>
<name>A0A917FXJ2_9BACL</name>
<organism evidence="1 2">
    <name type="scientific">Paenibacillus abyssi</name>
    <dbReference type="NCBI Taxonomy" id="1340531"/>
    <lineage>
        <taxon>Bacteria</taxon>
        <taxon>Bacillati</taxon>
        <taxon>Bacillota</taxon>
        <taxon>Bacilli</taxon>
        <taxon>Bacillales</taxon>
        <taxon>Paenibacillaceae</taxon>
        <taxon>Paenibacillus</taxon>
    </lineage>
</organism>
<accession>A0A917FXJ2</accession>
<keyword evidence="2" id="KW-1185">Reference proteome</keyword>
<sequence length="55" mass="6156">MKCTACGGKGKIKAMGPLPRKTMCIRCSGTGAEPNMSAKKELKPLEEIKKWFWRK</sequence>
<dbReference type="Proteomes" id="UP000644756">
    <property type="component" value="Unassembled WGS sequence"/>
</dbReference>
<evidence type="ECO:0000313" key="2">
    <source>
        <dbReference type="Proteomes" id="UP000644756"/>
    </source>
</evidence>
<evidence type="ECO:0000313" key="1">
    <source>
        <dbReference type="EMBL" id="GGG11571.1"/>
    </source>
</evidence>
<protein>
    <submittedName>
        <fullName evidence="1">Uncharacterized protein</fullName>
    </submittedName>
</protein>
<proteinExistence type="predicted"/>
<dbReference type="EMBL" id="BMGR01000010">
    <property type="protein sequence ID" value="GGG11571.1"/>
    <property type="molecule type" value="Genomic_DNA"/>
</dbReference>
<gene>
    <name evidence="1" type="ORF">GCM10010916_30480</name>
</gene>
<dbReference type="RefSeq" id="WP_188531937.1">
    <property type="nucleotide sequence ID" value="NZ_BMGR01000010.1"/>
</dbReference>